<keyword evidence="1" id="KW-0378">Hydrolase</keyword>
<dbReference type="Pfam" id="PF00271">
    <property type="entry name" value="Helicase_C"/>
    <property type="match status" value="1"/>
</dbReference>
<name>A0ABY0CRN6_9DELT</name>
<evidence type="ECO:0000259" key="3">
    <source>
        <dbReference type="PROSITE" id="PS51192"/>
    </source>
</evidence>
<reference evidence="5 6" key="1">
    <citation type="submission" date="2019-01" db="EMBL/GenBank/DDBJ databases">
        <title>Lujinxingia litoralis gen. nov., sp. nov. and Lujinxingia sediminis gen. nov., sp. nov., new members in the order Bradymonadales, isolated from coastal sediment.</title>
        <authorList>
            <person name="Li C.-M."/>
        </authorList>
    </citation>
    <scope>NUCLEOTIDE SEQUENCE [LARGE SCALE GENOMIC DNA]</scope>
    <source>
        <strain evidence="5 6">SEH01</strain>
    </source>
</reference>
<feature type="domain" description="Helicase C-terminal" evidence="4">
    <location>
        <begin position="377"/>
        <end position="560"/>
    </location>
</feature>
<proteinExistence type="predicted"/>
<dbReference type="InterPro" id="IPR001650">
    <property type="entry name" value="Helicase_C-like"/>
</dbReference>
<dbReference type="InterPro" id="IPR002464">
    <property type="entry name" value="DNA/RNA_helicase_DEAH_CS"/>
</dbReference>
<evidence type="ECO:0000256" key="2">
    <source>
        <dbReference type="SAM" id="MobiDB-lite"/>
    </source>
</evidence>
<feature type="region of interest" description="Disordered" evidence="2">
    <location>
        <begin position="807"/>
        <end position="844"/>
    </location>
</feature>
<feature type="region of interest" description="Disordered" evidence="2">
    <location>
        <begin position="856"/>
        <end position="879"/>
    </location>
</feature>
<accession>A0ABY0CRN6</accession>
<organism evidence="5 6">
    <name type="scientific">Lujinxingia sediminis</name>
    <dbReference type="NCBI Taxonomy" id="2480984"/>
    <lineage>
        <taxon>Bacteria</taxon>
        <taxon>Deltaproteobacteria</taxon>
        <taxon>Bradymonadales</taxon>
        <taxon>Lujinxingiaceae</taxon>
        <taxon>Lujinxingia</taxon>
    </lineage>
</organism>
<evidence type="ECO:0000256" key="1">
    <source>
        <dbReference type="ARBA" id="ARBA00022801"/>
    </source>
</evidence>
<dbReference type="Gene3D" id="3.40.50.300">
    <property type="entry name" value="P-loop containing nucleotide triphosphate hydrolases"/>
    <property type="match status" value="2"/>
</dbReference>
<dbReference type="SMART" id="SM00487">
    <property type="entry name" value="DEXDc"/>
    <property type="match status" value="1"/>
</dbReference>
<evidence type="ECO:0000313" key="5">
    <source>
        <dbReference type="EMBL" id="RVU43229.1"/>
    </source>
</evidence>
<evidence type="ECO:0000259" key="4">
    <source>
        <dbReference type="PROSITE" id="PS51194"/>
    </source>
</evidence>
<comment type="caution">
    <text evidence="5">The sequence shown here is derived from an EMBL/GenBank/DDBJ whole genome shotgun (WGS) entry which is preliminary data.</text>
</comment>
<evidence type="ECO:0000313" key="6">
    <source>
        <dbReference type="Proteomes" id="UP000282926"/>
    </source>
</evidence>
<protein>
    <recommendedName>
        <fullName evidence="7">Helicase</fullName>
    </recommendedName>
</protein>
<sequence>MVGVRGWLAAALVGGEGVVAGEAVAGDAVAGDHKGAGVDGGGAEGLLSRQQQEAVARGVKVVEAFGGVVLADGVGVGKTREALALGRAVRRWRGDEGRMLLVVPSRLQGGWRRVAAEMGLVEGRHVEVVTHHRMSHGRVGGGWSVVVVDEAHRFRRVTTRRGGALMRLSADAPVVLVTATPVCNGLEDVRGLLSYFMSDTRTRGLVGMGLFEAFERALAGSFDLTELLEAVVIRRWRADFGEVRRPKVCFEVVRYEAEAGERWVWGHLEGELHAMTLAAFEGGWPRGLFVATGLRQWEGGAGALSEALERLAHYFERWLEAAQRGRWLEAGAFREGFEGVSRAQEVMGFVYGERRAEPGALAASQPGVEADLQRVRGLLGRLEAMREEGGGVAGAVVALVREEPGERWLVFTGYQGAARALFGAIRRRLGGGVGVGLMTGAQAWATGVGRLDAAELVERFSEDVAARDRVRVLVATDCLAEGVNLQRCKRLVLADLPYSPLKLEQRVGRVVRPGPAGGEVRVYVPRPTVWADTLGMRRRLEAKIVRAQEVGLAPGLAAGVWLGLGQRDGSGEGGEADVGIGVLEAMTLEERLREQLSGEGEGAVSFGKVGPGEVERVLARVRIRAAVERDVWVSADAQEARVGRLSERLGGLVALSEAGLEVEAWTPGAEPCWEVVQTWARERREELEAARLAPAVVERGSAGVRVWELLVKAARSGALGKTPRELGVFRQRVLGEQPPGVLRRWEGMLAMGADVSAFWQEVRALPEPLSEPVRVEVVAALGWSAAGESAELRAAGLFEELPVGVGEVAEDQEDQDAPLKRVERDGAGDDQRADGDLCGGGQSLTLGFGAAQEVEEGLAAVHREDGQEVKDEPEGVDDG</sequence>
<dbReference type="InterPro" id="IPR027417">
    <property type="entry name" value="P-loop_NTPase"/>
</dbReference>
<dbReference type="SUPFAM" id="SSF52540">
    <property type="entry name" value="P-loop containing nucleoside triphosphate hydrolases"/>
    <property type="match status" value="1"/>
</dbReference>
<dbReference type="EMBL" id="SADD01000007">
    <property type="protein sequence ID" value="RVU43229.1"/>
    <property type="molecule type" value="Genomic_DNA"/>
</dbReference>
<gene>
    <name evidence="5" type="ORF">EA187_13550</name>
</gene>
<dbReference type="PROSITE" id="PS51192">
    <property type="entry name" value="HELICASE_ATP_BIND_1"/>
    <property type="match status" value="1"/>
</dbReference>
<dbReference type="Pfam" id="PF00176">
    <property type="entry name" value="SNF2-rel_dom"/>
    <property type="match status" value="1"/>
</dbReference>
<dbReference type="PROSITE" id="PS00690">
    <property type="entry name" value="DEAH_ATP_HELICASE"/>
    <property type="match status" value="1"/>
</dbReference>
<evidence type="ECO:0008006" key="7">
    <source>
        <dbReference type="Google" id="ProtNLM"/>
    </source>
</evidence>
<feature type="compositionally biased region" description="Basic and acidic residues" evidence="2">
    <location>
        <begin position="861"/>
        <end position="873"/>
    </location>
</feature>
<dbReference type="InterPro" id="IPR014001">
    <property type="entry name" value="Helicase_ATP-bd"/>
</dbReference>
<feature type="compositionally biased region" description="Basic and acidic residues" evidence="2">
    <location>
        <begin position="817"/>
        <end position="835"/>
    </location>
</feature>
<dbReference type="Proteomes" id="UP000282926">
    <property type="component" value="Unassembled WGS sequence"/>
</dbReference>
<dbReference type="PANTHER" id="PTHR45766">
    <property type="entry name" value="DNA ANNEALING HELICASE AND ENDONUCLEASE ZRANB3 FAMILY MEMBER"/>
    <property type="match status" value="1"/>
</dbReference>
<dbReference type="PANTHER" id="PTHR45766:SF6">
    <property type="entry name" value="SWI_SNF-RELATED MATRIX-ASSOCIATED ACTIN-DEPENDENT REGULATOR OF CHROMATIN SUBFAMILY A-LIKE PROTEIN 1"/>
    <property type="match status" value="1"/>
</dbReference>
<dbReference type="InterPro" id="IPR000330">
    <property type="entry name" value="SNF2_N"/>
</dbReference>
<dbReference type="PROSITE" id="PS51194">
    <property type="entry name" value="HELICASE_CTER"/>
    <property type="match status" value="1"/>
</dbReference>
<feature type="domain" description="Helicase ATP-binding" evidence="3">
    <location>
        <begin position="59"/>
        <end position="199"/>
    </location>
</feature>
<dbReference type="SMART" id="SM00490">
    <property type="entry name" value="HELICc"/>
    <property type="match status" value="1"/>
</dbReference>
<keyword evidence="6" id="KW-1185">Reference proteome</keyword>